<sequence>QWHTSTQKARFIPSALPEHLVNAAIRSLKDTPDLILQTLRSHDQYNTTLYGLDDRYRGVYGMREVVFANEEDIRRLGFEPGEKVNMISLWNDGRERRVSGFTLIAYDIPKGQAAAYYPETNPLVPLDSYGDRTFTPTSKFIAIKFAKAAQSSVIVSSVA</sequence>
<dbReference type="AlphaFoldDB" id="A0A699TLL0"/>
<comment type="caution">
    <text evidence="1">The sequence shown here is derived from an EMBL/GenBank/DDBJ whole genome shotgun (WGS) entry which is preliminary data.</text>
</comment>
<protein>
    <submittedName>
        <fullName evidence="1">Uncharacterized protein</fullName>
    </submittedName>
</protein>
<dbReference type="InterPro" id="IPR009010">
    <property type="entry name" value="Asp_de-COase-like_dom_sf"/>
</dbReference>
<organism evidence="1">
    <name type="scientific">Tanacetum cinerariifolium</name>
    <name type="common">Dalmatian daisy</name>
    <name type="synonym">Chrysanthemum cinerariifolium</name>
    <dbReference type="NCBI Taxonomy" id="118510"/>
    <lineage>
        <taxon>Eukaryota</taxon>
        <taxon>Viridiplantae</taxon>
        <taxon>Streptophyta</taxon>
        <taxon>Embryophyta</taxon>
        <taxon>Tracheophyta</taxon>
        <taxon>Spermatophyta</taxon>
        <taxon>Magnoliopsida</taxon>
        <taxon>eudicotyledons</taxon>
        <taxon>Gunneridae</taxon>
        <taxon>Pentapetalae</taxon>
        <taxon>asterids</taxon>
        <taxon>campanulids</taxon>
        <taxon>Asterales</taxon>
        <taxon>Asteraceae</taxon>
        <taxon>Asteroideae</taxon>
        <taxon>Anthemideae</taxon>
        <taxon>Anthemidinae</taxon>
        <taxon>Tanacetum</taxon>
    </lineage>
</organism>
<dbReference type="InterPro" id="IPR037951">
    <property type="entry name" value="MopB_CT_YdeP"/>
</dbReference>
<evidence type="ECO:0000313" key="1">
    <source>
        <dbReference type="EMBL" id="GFD10643.1"/>
    </source>
</evidence>
<dbReference type="SUPFAM" id="SSF50692">
    <property type="entry name" value="ADC-like"/>
    <property type="match status" value="1"/>
</dbReference>
<name>A0A699TLL0_TANCI</name>
<feature type="non-terminal residue" evidence="1">
    <location>
        <position position="1"/>
    </location>
</feature>
<accession>A0A699TLL0</accession>
<gene>
    <name evidence="1" type="ORF">Tci_882612</name>
</gene>
<dbReference type="CDD" id="cd02787">
    <property type="entry name" value="MopB_CT_ydeP"/>
    <property type="match status" value="1"/>
</dbReference>
<proteinExistence type="predicted"/>
<reference evidence="1" key="1">
    <citation type="journal article" date="2019" name="Sci. Rep.">
        <title>Draft genome of Tanacetum cinerariifolium, the natural source of mosquito coil.</title>
        <authorList>
            <person name="Yamashiro T."/>
            <person name="Shiraishi A."/>
            <person name="Satake H."/>
            <person name="Nakayama K."/>
        </authorList>
    </citation>
    <scope>NUCLEOTIDE SEQUENCE</scope>
</reference>
<dbReference type="EMBL" id="BKCJ011253686">
    <property type="protein sequence ID" value="GFD10643.1"/>
    <property type="molecule type" value="Genomic_DNA"/>
</dbReference>